<proteinExistence type="predicted"/>
<name>A0A7C9ENA8_OPUST</name>
<evidence type="ECO:0008006" key="3">
    <source>
        <dbReference type="Google" id="ProtNLM"/>
    </source>
</evidence>
<dbReference type="EMBL" id="GISG01243476">
    <property type="protein sequence ID" value="MBA4669447.1"/>
    <property type="molecule type" value="Transcribed_RNA"/>
</dbReference>
<dbReference type="GO" id="GO:0030014">
    <property type="term" value="C:CCR4-NOT complex"/>
    <property type="evidence" value="ECO:0007669"/>
    <property type="project" value="InterPro"/>
</dbReference>
<evidence type="ECO:0000256" key="1">
    <source>
        <dbReference type="SAM" id="MobiDB-lite"/>
    </source>
</evidence>
<reference evidence="2" key="1">
    <citation type="journal article" date="2013" name="J. Plant Res.">
        <title>Effect of fungi and light on seed germination of three Opuntia species from semiarid lands of central Mexico.</title>
        <authorList>
            <person name="Delgado-Sanchez P."/>
            <person name="Jimenez-Bremont J.F."/>
            <person name="Guerrero-Gonzalez Mde L."/>
            <person name="Flores J."/>
        </authorList>
    </citation>
    <scope>NUCLEOTIDE SEQUENCE</scope>
    <source>
        <tissue evidence="2">Cladode</tissue>
    </source>
</reference>
<reference evidence="2" key="2">
    <citation type="submission" date="2020-07" db="EMBL/GenBank/DDBJ databases">
        <authorList>
            <person name="Vera ALvarez R."/>
            <person name="Arias-Moreno D.M."/>
            <person name="Jimenez-Jacinto V."/>
            <person name="Jimenez-Bremont J.F."/>
            <person name="Swaminathan K."/>
            <person name="Moose S.P."/>
            <person name="Guerrero-Gonzalez M.L."/>
            <person name="Marino-Ramirez L."/>
            <person name="Landsman D."/>
            <person name="Rodriguez-Kessler M."/>
            <person name="Delgado-Sanchez P."/>
        </authorList>
    </citation>
    <scope>NUCLEOTIDE SEQUENCE</scope>
    <source>
        <tissue evidence="2">Cladode</tissue>
    </source>
</reference>
<sequence length="148" mass="16034">MDSRDSSVSVATVPDDDGVVSVTASLAKEASVLFQSEKYLECVQVLNQLLEKKQDDPKILHNMAVAEFFHDGCSDPKKLIEILVDVKKKSEDLARASREQAEPMTQTTSKAVSGAKGNGLPNNGCVVFADEFDPSVAALNIVCIVWHL</sequence>
<protein>
    <recommendedName>
        <fullName evidence="3">CCR4-NOT transcription complex subunit 10</fullName>
    </recommendedName>
</protein>
<dbReference type="PANTHER" id="PTHR12979:SF5">
    <property type="entry name" value="CCR4-NOT TRANSCRIPTION COMPLEX SUBUNIT 10"/>
    <property type="match status" value="1"/>
</dbReference>
<dbReference type="GO" id="GO:0017148">
    <property type="term" value="P:negative regulation of translation"/>
    <property type="evidence" value="ECO:0007669"/>
    <property type="project" value="TreeGrafter"/>
</dbReference>
<accession>A0A7C9ENA8</accession>
<evidence type="ECO:0000313" key="2">
    <source>
        <dbReference type="EMBL" id="MBA4669447.1"/>
    </source>
</evidence>
<dbReference type="GO" id="GO:0006402">
    <property type="term" value="P:mRNA catabolic process"/>
    <property type="evidence" value="ECO:0007669"/>
    <property type="project" value="TreeGrafter"/>
</dbReference>
<organism evidence="2">
    <name type="scientific">Opuntia streptacantha</name>
    <name type="common">Prickly pear cactus</name>
    <name type="synonym">Opuntia cardona</name>
    <dbReference type="NCBI Taxonomy" id="393608"/>
    <lineage>
        <taxon>Eukaryota</taxon>
        <taxon>Viridiplantae</taxon>
        <taxon>Streptophyta</taxon>
        <taxon>Embryophyta</taxon>
        <taxon>Tracheophyta</taxon>
        <taxon>Spermatophyta</taxon>
        <taxon>Magnoliopsida</taxon>
        <taxon>eudicotyledons</taxon>
        <taxon>Gunneridae</taxon>
        <taxon>Pentapetalae</taxon>
        <taxon>Caryophyllales</taxon>
        <taxon>Cactineae</taxon>
        <taxon>Cactaceae</taxon>
        <taxon>Opuntioideae</taxon>
        <taxon>Opuntia</taxon>
    </lineage>
</organism>
<dbReference type="PANTHER" id="PTHR12979">
    <property type="entry name" value="CCR4-NOT TRANSCRIPTION COMPLEX SUBUNIT 10"/>
    <property type="match status" value="1"/>
</dbReference>
<dbReference type="InterPro" id="IPR039740">
    <property type="entry name" value="CNOT10"/>
</dbReference>
<dbReference type="AlphaFoldDB" id="A0A7C9ENA8"/>
<feature type="region of interest" description="Disordered" evidence="1">
    <location>
        <begin position="94"/>
        <end position="115"/>
    </location>
</feature>